<dbReference type="PANTHER" id="PTHR31017">
    <property type="entry name" value="LATE SECRETORY PATHWAY PROTEIN AVL9-RELATED"/>
    <property type="match status" value="1"/>
</dbReference>
<dbReference type="Pfam" id="PF09794">
    <property type="entry name" value="Avl9"/>
    <property type="match status" value="2"/>
</dbReference>
<sequence>NRGGGRESPLGPVLHIVVVGFHHKKGCQVEYSYPPLIPEEGHDSNNLPEEWKYLPFLALPDGAHNYQEDTVFFHLPPLAGADVKCVYGVSCYRQIEAKSLKVRLADVTRETVQKSVCVLSQVPLYGLLQAKLQLITHAYFEEKDFSQISILKELYEHMNSSLRGTALEGSQVFLGQDVLLHLHCLLFGVLGWVSVQHFEISADVRRHGLADSSHYRPKSSVSEEITLGHCVSGAEDLVSVSVTDITNATVELMGEEGFGEDHTTSIVKASQRTSPSPETSTPARENTQENTQLMPPSRTSPDSSESDWETLDPSVLEEGTRDSETGGSGGLETGIPITVQPRGLSAGPGGQGDVSQGLVSGLEEDQYGLPLAIFTKGYLCLPYMALQQHHLLSDVTVRGFVAGATNILFRQQRHLSDAVVDVEEAKLQIGDPELRKLLGLTTADLRFADYLVKHVTENREDVFLDGTGWEGGDEWIRAQFGLYIHSLLSSTLLEDNEKLLADWGAPFISAWRITHNYRVWFINKHPAMAEITPGHPFQGQYSAADLKLRFSHSVQNSERGKKMGAAVITTSRSVVQTGKAVGQSVGGALSSAKSAMSSWFTTLAPPAIVPTPAASPEPPLPTETKP</sequence>
<protein>
    <submittedName>
        <fullName evidence="4">AVL9 cell migration associated</fullName>
    </submittedName>
</protein>
<dbReference type="Ensembl" id="ENSOKIT00005068837.1">
    <property type="protein sequence ID" value="ENSOKIP00005064752.1"/>
    <property type="gene ID" value="ENSOKIG00005026088.1"/>
</dbReference>
<accession>A0A8C7HY29</accession>
<dbReference type="GeneTree" id="ENSGT00390000010255"/>
<feature type="domain" description="UDENN" evidence="3">
    <location>
        <begin position="14"/>
        <end position="534"/>
    </location>
</feature>
<dbReference type="PANTHER" id="PTHR31017:SF1">
    <property type="entry name" value="LATE SECRETORY PATHWAY PROTEIN AVL9 HOMOLOG"/>
    <property type="match status" value="1"/>
</dbReference>
<comment type="similarity">
    <text evidence="1">Belongs to the AVL9 family.</text>
</comment>
<organism evidence="4 5">
    <name type="scientific">Oncorhynchus kisutch</name>
    <name type="common">Coho salmon</name>
    <name type="synonym">Salmo kisutch</name>
    <dbReference type="NCBI Taxonomy" id="8019"/>
    <lineage>
        <taxon>Eukaryota</taxon>
        <taxon>Metazoa</taxon>
        <taxon>Chordata</taxon>
        <taxon>Craniata</taxon>
        <taxon>Vertebrata</taxon>
        <taxon>Euteleostomi</taxon>
        <taxon>Actinopterygii</taxon>
        <taxon>Neopterygii</taxon>
        <taxon>Teleostei</taxon>
        <taxon>Protacanthopterygii</taxon>
        <taxon>Salmoniformes</taxon>
        <taxon>Salmonidae</taxon>
        <taxon>Salmoninae</taxon>
        <taxon>Oncorhynchus</taxon>
    </lineage>
</organism>
<proteinExistence type="inferred from homology"/>
<evidence type="ECO:0000259" key="3">
    <source>
        <dbReference type="PROSITE" id="PS50211"/>
    </source>
</evidence>
<dbReference type="InterPro" id="IPR051731">
    <property type="entry name" value="DENND11/AVL9_GEFs"/>
</dbReference>
<gene>
    <name evidence="4" type="primary">AVL9</name>
</gene>
<dbReference type="Proteomes" id="UP000694557">
    <property type="component" value="Unassembled WGS sequence"/>
</dbReference>
<evidence type="ECO:0000313" key="4">
    <source>
        <dbReference type="Ensembl" id="ENSOKIP00005064752.1"/>
    </source>
</evidence>
<dbReference type="GO" id="GO:0005737">
    <property type="term" value="C:cytoplasm"/>
    <property type="evidence" value="ECO:0007669"/>
    <property type="project" value="TreeGrafter"/>
</dbReference>
<reference evidence="4" key="1">
    <citation type="submission" date="2025-08" db="UniProtKB">
        <authorList>
            <consortium name="Ensembl"/>
        </authorList>
    </citation>
    <scope>IDENTIFICATION</scope>
</reference>
<evidence type="ECO:0000256" key="1">
    <source>
        <dbReference type="ARBA" id="ARBA00038178"/>
    </source>
</evidence>
<reference evidence="4" key="2">
    <citation type="submission" date="2025-09" db="UniProtKB">
        <authorList>
            <consortium name="Ensembl"/>
        </authorList>
    </citation>
    <scope>IDENTIFICATION</scope>
</reference>
<evidence type="ECO:0000313" key="5">
    <source>
        <dbReference type="Proteomes" id="UP000694557"/>
    </source>
</evidence>
<dbReference type="PROSITE" id="PS50211">
    <property type="entry name" value="DENN"/>
    <property type="match status" value="1"/>
</dbReference>
<dbReference type="AlphaFoldDB" id="A0A8C7HY29"/>
<name>A0A8C7HY29_ONCKI</name>
<dbReference type="InterPro" id="IPR037516">
    <property type="entry name" value="Tripartite_DENN"/>
</dbReference>
<dbReference type="InterPro" id="IPR018307">
    <property type="entry name" value="ABL9/DENND6_dom"/>
</dbReference>
<feature type="region of interest" description="Disordered" evidence="2">
    <location>
        <begin position="253"/>
        <end position="352"/>
    </location>
</feature>
<evidence type="ECO:0000256" key="2">
    <source>
        <dbReference type="SAM" id="MobiDB-lite"/>
    </source>
</evidence>
<keyword evidence="5" id="KW-1185">Reference proteome</keyword>
<feature type="compositionally biased region" description="Polar residues" evidence="2">
    <location>
        <begin position="264"/>
        <end position="303"/>
    </location>
</feature>